<dbReference type="Proteomes" id="UP001281761">
    <property type="component" value="Unassembled WGS sequence"/>
</dbReference>
<accession>A0ABQ9WWM4</accession>
<proteinExistence type="predicted"/>
<organism evidence="1 2">
    <name type="scientific">Blattamonas nauphoetae</name>
    <dbReference type="NCBI Taxonomy" id="2049346"/>
    <lineage>
        <taxon>Eukaryota</taxon>
        <taxon>Metamonada</taxon>
        <taxon>Preaxostyla</taxon>
        <taxon>Oxymonadida</taxon>
        <taxon>Blattamonas</taxon>
    </lineage>
</organism>
<protein>
    <submittedName>
        <fullName evidence="1">Uncharacterized protein</fullName>
    </submittedName>
</protein>
<evidence type="ECO:0000313" key="1">
    <source>
        <dbReference type="EMBL" id="KAK2943925.1"/>
    </source>
</evidence>
<reference evidence="1 2" key="1">
    <citation type="journal article" date="2022" name="bioRxiv">
        <title>Genomics of Preaxostyla Flagellates Illuminates Evolutionary Transitions and the Path Towards Mitochondrial Loss.</title>
        <authorList>
            <person name="Novak L.V.F."/>
            <person name="Treitli S.C."/>
            <person name="Pyrih J."/>
            <person name="Halakuc P."/>
            <person name="Pipaliya S.V."/>
            <person name="Vacek V."/>
            <person name="Brzon O."/>
            <person name="Soukal P."/>
            <person name="Eme L."/>
            <person name="Dacks J.B."/>
            <person name="Karnkowska A."/>
            <person name="Elias M."/>
            <person name="Hampl V."/>
        </authorList>
    </citation>
    <scope>NUCLEOTIDE SEQUENCE [LARGE SCALE GENOMIC DNA]</scope>
    <source>
        <strain evidence="1">NAU3</strain>
        <tissue evidence="1">Gut</tissue>
    </source>
</reference>
<keyword evidence="2" id="KW-1185">Reference proteome</keyword>
<name>A0ABQ9WWM4_9EUKA</name>
<evidence type="ECO:0000313" key="2">
    <source>
        <dbReference type="Proteomes" id="UP001281761"/>
    </source>
</evidence>
<sequence length="477" mass="54777">MIGTNTDSTTRIASSFSRSILPDGNTEKGGRICPLNVIYHLNGKSINNRPNSKTSKPFNKTNIDILNYVQLERQRIVDVQSSIMEVRQSPVYVRDVWVDYADGIIRRFILSEGAVCIDPPVPRAYPQPRPQDLFDMITDATNENCFIVFPIYPPRYEGDRQTAFVVDSLRNWSVNADCLFRRDESMNYPICSHELERTVRWDLNLKLSMAIDCILEEDSHPARRIRISYTINHLGQFQIQVLSIPALTSKPFNKTNIDILNYVQRTRQRIVDVPIIDNGGETSPVYVRDVWVDYADGIIRRFIFSSGLPSASATGSLRHDYGRNERELLHRILEEDSHPARRIRISYTINHLGQFQIQVLSIPALTSKPFNKTNIDILNYVQRTRQRIVDVPIIDNGGETSPVYVRDVWVDYADGIIRRFILSEGAVCIDPPVPRAYPQPRPQDLFDMITDATNENCFIVFPIYPPRYEEIDKLPSS</sequence>
<gene>
    <name evidence="1" type="ORF">BLNAU_21180</name>
</gene>
<dbReference type="EMBL" id="JARBJD010000322">
    <property type="protein sequence ID" value="KAK2943925.1"/>
    <property type="molecule type" value="Genomic_DNA"/>
</dbReference>
<comment type="caution">
    <text evidence="1">The sequence shown here is derived from an EMBL/GenBank/DDBJ whole genome shotgun (WGS) entry which is preliminary data.</text>
</comment>